<comment type="caution">
    <text evidence="1">The sequence shown here is derived from an EMBL/GenBank/DDBJ whole genome shotgun (WGS) entry which is preliminary data.</text>
</comment>
<evidence type="ECO:0000313" key="2">
    <source>
        <dbReference type="Proteomes" id="UP001142325"/>
    </source>
</evidence>
<name>A0A9W6HS53_9MICO</name>
<sequence>MRSGTASNSTSPIASVTVYEVLAAAGSASDGAGALLHPVATSARAMTDEAAARRERVREVLFTVT</sequence>
<dbReference type="EMBL" id="BSET01000001">
    <property type="protein sequence ID" value="GLK01080.1"/>
    <property type="molecule type" value="Genomic_DNA"/>
</dbReference>
<organism evidence="1 2">
    <name type="scientific">Microbacterium keratanolyticum</name>
    <dbReference type="NCBI Taxonomy" id="67574"/>
    <lineage>
        <taxon>Bacteria</taxon>
        <taxon>Bacillati</taxon>
        <taxon>Actinomycetota</taxon>
        <taxon>Actinomycetes</taxon>
        <taxon>Micrococcales</taxon>
        <taxon>Microbacteriaceae</taxon>
        <taxon>Microbacterium</taxon>
    </lineage>
</organism>
<keyword evidence="2" id="KW-1185">Reference proteome</keyword>
<dbReference type="AlphaFoldDB" id="A0A9W6HS53"/>
<gene>
    <name evidence="1" type="ORF">GCM10017596_07950</name>
</gene>
<protein>
    <submittedName>
        <fullName evidence="1">Uncharacterized protein</fullName>
    </submittedName>
</protein>
<dbReference type="Proteomes" id="UP001142325">
    <property type="component" value="Unassembled WGS sequence"/>
</dbReference>
<reference evidence="1" key="1">
    <citation type="journal article" date="2014" name="Int. J. Syst. Evol. Microbiol.">
        <title>Complete genome sequence of Corynebacterium casei LMG S-19264T (=DSM 44701T), isolated from a smear-ripened cheese.</title>
        <authorList>
            <consortium name="US DOE Joint Genome Institute (JGI-PGF)"/>
            <person name="Walter F."/>
            <person name="Albersmeier A."/>
            <person name="Kalinowski J."/>
            <person name="Ruckert C."/>
        </authorList>
    </citation>
    <scope>NUCLEOTIDE SEQUENCE</scope>
    <source>
        <strain evidence="1">VKM Ac-1958</strain>
    </source>
</reference>
<evidence type="ECO:0000313" key="1">
    <source>
        <dbReference type="EMBL" id="GLK01080.1"/>
    </source>
</evidence>
<accession>A0A9W6HS53</accession>
<reference evidence="1" key="2">
    <citation type="submission" date="2023-01" db="EMBL/GenBank/DDBJ databases">
        <authorList>
            <person name="Sun Q."/>
            <person name="Evtushenko L."/>
        </authorList>
    </citation>
    <scope>NUCLEOTIDE SEQUENCE</scope>
    <source>
        <strain evidence="1">VKM Ac-1958</strain>
    </source>
</reference>
<proteinExistence type="predicted"/>